<proteinExistence type="predicted"/>
<dbReference type="Proteomes" id="UP000245712">
    <property type="component" value="Unassembled WGS sequence"/>
</dbReference>
<accession>A0ABX5K6X4</accession>
<name>A0ABX5K6X4_9BURK</name>
<keyword evidence="2" id="KW-1185">Reference proteome</keyword>
<sequence length="49" mass="5454">MIMVIRNLSFLLSTGAMYLANGIGWFSVLTEDFICTSQSLNHILVFGTQ</sequence>
<evidence type="ECO:0000313" key="1">
    <source>
        <dbReference type="EMBL" id="PVX61292.1"/>
    </source>
</evidence>
<dbReference type="EMBL" id="QEOB01000041">
    <property type="protein sequence ID" value="PVX61292.1"/>
    <property type="molecule type" value="Genomic_DNA"/>
</dbReference>
<gene>
    <name evidence="1" type="ORF">C7402_1414</name>
</gene>
<reference evidence="1 2" key="1">
    <citation type="submission" date="2018-05" db="EMBL/GenBank/DDBJ databases">
        <title>Genomic Encyclopedia of Type Strains, Phase IV (KMG-V): Genome sequencing to study the core and pangenomes of soil and plant-associated prokaryotes.</title>
        <authorList>
            <person name="Whitman W."/>
        </authorList>
    </citation>
    <scope>NUCLEOTIDE SEQUENCE [LARGE SCALE GENOMIC DNA]</scope>
    <source>
        <strain evidence="1 2">SCZa-39</strain>
    </source>
</reference>
<protein>
    <submittedName>
        <fullName evidence="1">Uncharacterized protein</fullName>
    </submittedName>
</protein>
<comment type="caution">
    <text evidence="1">The sequence shown here is derived from an EMBL/GenBank/DDBJ whole genome shotgun (WGS) entry which is preliminary data.</text>
</comment>
<evidence type="ECO:0000313" key="2">
    <source>
        <dbReference type="Proteomes" id="UP000245712"/>
    </source>
</evidence>
<organism evidence="1 2">
    <name type="scientific">Paraburkholderia unamae</name>
    <dbReference type="NCBI Taxonomy" id="219649"/>
    <lineage>
        <taxon>Bacteria</taxon>
        <taxon>Pseudomonadati</taxon>
        <taxon>Pseudomonadota</taxon>
        <taxon>Betaproteobacteria</taxon>
        <taxon>Burkholderiales</taxon>
        <taxon>Burkholderiaceae</taxon>
        <taxon>Paraburkholderia</taxon>
    </lineage>
</organism>